<dbReference type="InterPro" id="IPR036397">
    <property type="entry name" value="RNaseH_sf"/>
</dbReference>
<dbReference type="PANTHER" id="PTHR45835">
    <property type="entry name" value="YALI0A06105P"/>
    <property type="match status" value="1"/>
</dbReference>
<dbReference type="InterPro" id="IPR056924">
    <property type="entry name" value="SH3_Tf2-1"/>
</dbReference>
<dbReference type="PANTHER" id="PTHR45835:SF99">
    <property type="entry name" value="CHROMO DOMAIN-CONTAINING PROTEIN-RELATED"/>
    <property type="match status" value="1"/>
</dbReference>
<dbReference type="OrthoDB" id="1909122at2759"/>
<proteinExistence type="predicted"/>
<dbReference type="InterPro" id="IPR012337">
    <property type="entry name" value="RNaseH-like_sf"/>
</dbReference>
<organism evidence="2 3">
    <name type="scientific">Cuscuta europaea</name>
    <name type="common">European dodder</name>
    <dbReference type="NCBI Taxonomy" id="41803"/>
    <lineage>
        <taxon>Eukaryota</taxon>
        <taxon>Viridiplantae</taxon>
        <taxon>Streptophyta</taxon>
        <taxon>Embryophyta</taxon>
        <taxon>Tracheophyta</taxon>
        <taxon>Spermatophyta</taxon>
        <taxon>Magnoliopsida</taxon>
        <taxon>eudicotyledons</taxon>
        <taxon>Gunneridae</taxon>
        <taxon>Pentapetalae</taxon>
        <taxon>asterids</taxon>
        <taxon>lamiids</taxon>
        <taxon>Solanales</taxon>
        <taxon>Convolvulaceae</taxon>
        <taxon>Cuscuteae</taxon>
        <taxon>Cuscuta</taxon>
        <taxon>Cuscuta subgen. Cuscuta</taxon>
    </lineage>
</organism>
<comment type="caution">
    <text evidence="2">The sequence shown here is derived from an EMBL/GenBank/DDBJ whole genome shotgun (WGS) entry which is preliminary data.</text>
</comment>
<protein>
    <recommendedName>
        <fullName evidence="1">Integrase catalytic domain-containing protein</fullName>
    </recommendedName>
</protein>
<accession>A0A9P0YKJ7</accession>
<dbReference type="Proteomes" id="UP001152484">
    <property type="component" value="Unassembled WGS sequence"/>
</dbReference>
<dbReference type="AlphaFoldDB" id="A0A9P0YKJ7"/>
<dbReference type="GO" id="GO:0003676">
    <property type="term" value="F:nucleic acid binding"/>
    <property type="evidence" value="ECO:0007669"/>
    <property type="project" value="InterPro"/>
</dbReference>
<name>A0A9P0YKJ7_CUSEU</name>
<gene>
    <name evidence="2" type="ORF">CEURO_LOCUS2134</name>
</gene>
<evidence type="ECO:0000313" key="2">
    <source>
        <dbReference type="EMBL" id="CAH9063935.1"/>
    </source>
</evidence>
<sequence length="198" mass="22631">MGTKLKLSTAFHPTTDGQTERTIQTLEDMLRACVLDLQGSWDEHLDLIEFSYNNSYHASIGMAPYEALYGQKCRSPLCWGDIVDQVVLGPQYLQDTIEKVKVIQERMKVAQDRHKSYADLGRKPAEFEIGEKVLLKVSPTRGVMRFGKKGKLSPRFIGPYDILEKVGKVAYRLALPTELDKVTNDFKTRYFSTIRFHP</sequence>
<dbReference type="PROSITE" id="PS50994">
    <property type="entry name" value="INTEGRASE"/>
    <property type="match status" value="1"/>
</dbReference>
<dbReference type="Gene3D" id="3.30.420.10">
    <property type="entry name" value="Ribonuclease H-like superfamily/Ribonuclease H"/>
    <property type="match status" value="1"/>
</dbReference>
<dbReference type="SUPFAM" id="SSF53098">
    <property type="entry name" value="Ribonuclease H-like"/>
    <property type="match status" value="1"/>
</dbReference>
<dbReference type="InterPro" id="IPR001584">
    <property type="entry name" value="Integrase_cat-core"/>
</dbReference>
<reference evidence="2" key="1">
    <citation type="submission" date="2022-07" db="EMBL/GenBank/DDBJ databases">
        <authorList>
            <person name="Macas J."/>
            <person name="Novak P."/>
            <person name="Neumann P."/>
        </authorList>
    </citation>
    <scope>NUCLEOTIDE SEQUENCE</scope>
</reference>
<feature type="domain" description="Integrase catalytic" evidence="1">
    <location>
        <begin position="1"/>
        <end position="72"/>
    </location>
</feature>
<dbReference type="EMBL" id="CAMAPE010000004">
    <property type="protein sequence ID" value="CAH9063935.1"/>
    <property type="molecule type" value="Genomic_DNA"/>
</dbReference>
<evidence type="ECO:0000259" key="1">
    <source>
        <dbReference type="PROSITE" id="PS50994"/>
    </source>
</evidence>
<keyword evidence="3" id="KW-1185">Reference proteome</keyword>
<evidence type="ECO:0000313" key="3">
    <source>
        <dbReference type="Proteomes" id="UP001152484"/>
    </source>
</evidence>
<dbReference type="Pfam" id="PF24626">
    <property type="entry name" value="SH3_Tf2-1"/>
    <property type="match status" value="1"/>
</dbReference>
<dbReference type="GO" id="GO:0015074">
    <property type="term" value="P:DNA integration"/>
    <property type="evidence" value="ECO:0007669"/>
    <property type="project" value="InterPro"/>
</dbReference>